<proteinExistence type="predicted"/>
<dbReference type="RefSeq" id="WP_105943352.1">
    <property type="nucleotide sequence ID" value="NZ_CP027433.1"/>
</dbReference>
<protein>
    <submittedName>
        <fullName evidence="1">TIGR04338 family metallohydrolase</fullName>
    </submittedName>
</protein>
<dbReference type="NCBIfam" id="TIGR04338">
    <property type="entry name" value="HEXXH_Rv0185"/>
    <property type="match status" value="1"/>
</dbReference>
<gene>
    <name evidence="1" type="ORF">C6V83_16675</name>
</gene>
<sequence length="161" mass="17702">MSAAAVYEAEQLWSAVLDRGGPVEFHGSHLHLPVQKRFADIASVQRYVDDVLARESTRTEFPNAGPVTVRERRGQTRAHYEPATATIAVPLIDRSFGRESVVLHELAHHLSVSNGLSADRTGTRWHGVEFRETLLGLVSEVLGAQAALLLRAGYHSSGVRR</sequence>
<dbReference type="EMBL" id="CP027433">
    <property type="protein sequence ID" value="AVM01648.1"/>
    <property type="molecule type" value="Genomic_DNA"/>
</dbReference>
<dbReference type="OrthoDB" id="4380275at2"/>
<accession>A0A2S0KIY3</accession>
<organism evidence="1 2">
    <name type="scientific">Gordonia iterans</name>
    <dbReference type="NCBI Taxonomy" id="1004901"/>
    <lineage>
        <taxon>Bacteria</taxon>
        <taxon>Bacillati</taxon>
        <taxon>Actinomycetota</taxon>
        <taxon>Actinomycetes</taxon>
        <taxon>Mycobacteriales</taxon>
        <taxon>Gordoniaceae</taxon>
        <taxon>Gordonia</taxon>
    </lineage>
</organism>
<dbReference type="AlphaFoldDB" id="A0A2S0KIY3"/>
<keyword evidence="2" id="KW-1185">Reference proteome</keyword>
<name>A0A2S0KIY3_9ACTN</name>
<evidence type="ECO:0000313" key="2">
    <source>
        <dbReference type="Proteomes" id="UP000239814"/>
    </source>
</evidence>
<dbReference type="KEGG" id="git:C6V83_16675"/>
<keyword evidence="1" id="KW-0378">Hydrolase</keyword>
<reference evidence="1 2" key="1">
    <citation type="submission" date="2018-03" db="EMBL/GenBank/DDBJ databases">
        <title>Characteristics and genome of n-alkane degrading marine bacteria Gordonia iterans isolated from crude oil contaminated in Tae-an, South Korea.</title>
        <authorList>
            <person name="Lee S.-S."/>
            <person name="Kim H."/>
        </authorList>
    </citation>
    <scope>NUCLEOTIDE SEQUENCE [LARGE SCALE GENOMIC DNA]</scope>
    <source>
        <strain evidence="1 2">Co17</strain>
    </source>
</reference>
<evidence type="ECO:0000313" key="1">
    <source>
        <dbReference type="EMBL" id="AVM01648.1"/>
    </source>
</evidence>
<dbReference type="GO" id="GO:0016787">
    <property type="term" value="F:hydrolase activity"/>
    <property type="evidence" value="ECO:0007669"/>
    <property type="project" value="UniProtKB-KW"/>
</dbReference>
<dbReference type="Proteomes" id="UP000239814">
    <property type="component" value="Chromosome"/>
</dbReference>
<dbReference type="InterPro" id="IPR027595">
    <property type="entry name" value="CHP04338"/>
</dbReference>